<dbReference type="AlphaFoldDB" id="A0A7K1UAP4"/>
<proteinExistence type="predicted"/>
<accession>A0A7K1UAP4</accession>
<feature type="domain" description="TonB-dependent transporter Oar-like beta-barrel" evidence="8">
    <location>
        <begin position="245"/>
        <end position="699"/>
    </location>
</feature>
<organism evidence="9 10">
    <name type="scientific">Chitinophaga tropicalis</name>
    <dbReference type="NCBI Taxonomy" id="2683588"/>
    <lineage>
        <taxon>Bacteria</taxon>
        <taxon>Pseudomonadati</taxon>
        <taxon>Bacteroidota</taxon>
        <taxon>Chitinophagia</taxon>
        <taxon>Chitinophagales</taxon>
        <taxon>Chitinophagaceae</taxon>
        <taxon>Chitinophaga</taxon>
    </lineage>
</organism>
<dbReference type="InterPro" id="IPR008969">
    <property type="entry name" value="CarboxyPept-like_regulatory"/>
</dbReference>
<evidence type="ECO:0000313" key="9">
    <source>
        <dbReference type="EMBL" id="MVT11449.1"/>
    </source>
</evidence>
<evidence type="ECO:0000313" key="10">
    <source>
        <dbReference type="Proteomes" id="UP000461730"/>
    </source>
</evidence>
<comment type="caution">
    <text evidence="9">The sequence shown here is derived from an EMBL/GenBank/DDBJ whole genome shotgun (WGS) entry which is preliminary data.</text>
</comment>
<dbReference type="PANTHER" id="PTHR30069">
    <property type="entry name" value="TONB-DEPENDENT OUTER MEMBRANE RECEPTOR"/>
    <property type="match status" value="1"/>
</dbReference>
<dbReference type="RefSeq" id="WP_157308876.1">
    <property type="nucleotide sequence ID" value="NZ_WRXN01000013.1"/>
</dbReference>
<evidence type="ECO:0000256" key="2">
    <source>
        <dbReference type="ARBA" id="ARBA00022448"/>
    </source>
</evidence>
<dbReference type="SUPFAM" id="SSF49464">
    <property type="entry name" value="Carboxypeptidase regulatory domain-like"/>
    <property type="match status" value="1"/>
</dbReference>
<dbReference type="InterPro" id="IPR039426">
    <property type="entry name" value="TonB-dep_rcpt-like"/>
</dbReference>
<feature type="chain" id="PRO_5029536838" evidence="7">
    <location>
        <begin position="28"/>
        <end position="1076"/>
    </location>
</feature>
<dbReference type="InterPro" id="IPR057601">
    <property type="entry name" value="Oar-like_b-barrel"/>
</dbReference>
<evidence type="ECO:0000256" key="7">
    <source>
        <dbReference type="SAM" id="SignalP"/>
    </source>
</evidence>
<dbReference type="Pfam" id="PF13620">
    <property type="entry name" value="CarboxypepD_reg"/>
    <property type="match status" value="1"/>
</dbReference>
<evidence type="ECO:0000256" key="6">
    <source>
        <dbReference type="ARBA" id="ARBA00023237"/>
    </source>
</evidence>
<evidence type="ECO:0000256" key="4">
    <source>
        <dbReference type="ARBA" id="ARBA00022692"/>
    </source>
</evidence>
<keyword evidence="9" id="KW-0675">Receptor</keyword>
<dbReference type="GO" id="GO:0044718">
    <property type="term" value="P:siderophore transmembrane transport"/>
    <property type="evidence" value="ECO:0007669"/>
    <property type="project" value="TreeGrafter"/>
</dbReference>
<dbReference type="SUPFAM" id="SSF56935">
    <property type="entry name" value="Porins"/>
    <property type="match status" value="1"/>
</dbReference>
<keyword evidence="7" id="KW-0732">Signal</keyword>
<keyword evidence="10" id="KW-1185">Reference proteome</keyword>
<feature type="signal peptide" evidence="7">
    <location>
        <begin position="1"/>
        <end position="27"/>
    </location>
</feature>
<keyword evidence="3" id="KW-1134">Transmembrane beta strand</keyword>
<protein>
    <submittedName>
        <fullName evidence="9">TonB-dependent receptor plug domain-containing protein</fullName>
    </submittedName>
</protein>
<gene>
    <name evidence="9" type="ORF">GO493_24500</name>
</gene>
<reference evidence="9 10" key="1">
    <citation type="submission" date="2019-12" db="EMBL/GenBank/DDBJ databases">
        <title>Chitinophaga sp. strain ysch24 (GDMCC 1.1355), whole genome shotgun sequence.</title>
        <authorList>
            <person name="Zhang X."/>
        </authorList>
    </citation>
    <scope>NUCLEOTIDE SEQUENCE [LARGE SCALE GENOMIC DNA]</scope>
    <source>
        <strain evidence="10">ysch24</strain>
    </source>
</reference>
<dbReference type="GO" id="GO:0015344">
    <property type="term" value="F:siderophore uptake transmembrane transporter activity"/>
    <property type="evidence" value="ECO:0007669"/>
    <property type="project" value="TreeGrafter"/>
</dbReference>
<keyword evidence="4" id="KW-0812">Transmembrane</keyword>
<dbReference type="PANTHER" id="PTHR30069:SF46">
    <property type="entry name" value="OAR PROTEIN"/>
    <property type="match status" value="1"/>
</dbReference>
<dbReference type="Gene3D" id="2.60.40.1120">
    <property type="entry name" value="Carboxypeptidase-like, regulatory domain"/>
    <property type="match status" value="1"/>
</dbReference>
<keyword evidence="6" id="KW-0998">Cell outer membrane</keyword>
<dbReference type="EMBL" id="WRXN01000013">
    <property type="protein sequence ID" value="MVT11449.1"/>
    <property type="molecule type" value="Genomic_DNA"/>
</dbReference>
<dbReference type="Pfam" id="PF25183">
    <property type="entry name" value="OMP_b-brl_4"/>
    <property type="match status" value="1"/>
</dbReference>
<evidence type="ECO:0000259" key="8">
    <source>
        <dbReference type="Pfam" id="PF25183"/>
    </source>
</evidence>
<keyword evidence="5" id="KW-0472">Membrane</keyword>
<comment type="subcellular location">
    <subcellularLocation>
        <location evidence="1">Cell outer membrane</location>
        <topology evidence="1">Multi-pass membrane protein</topology>
    </subcellularLocation>
</comment>
<dbReference type="InterPro" id="IPR036942">
    <property type="entry name" value="Beta-barrel_TonB_sf"/>
</dbReference>
<evidence type="ECO:0000256" key="1">
    <source>
        <dbReference type="ARBA" id="ARBA00004571"/>
    </source>
</evidence>
<evidence type="ECO:0000256" key="5">
    <source>
        <dbReference type="ARBA" id="ARBA00023136"/>
    </source>
</evidence>
<dbReference type="GO" id="GO:0009279">
    <property type="term" value="C:cell outer membrane"/>
    <property type="evidence" value="ECO:0007669"/>
    <property type="project" value="UniProtKB-SubCell"/>
</dbReference>
<dbReference type="Proteomes" id="UP000461730">
    <property type="component" value="Unassembled WGS sequence"/>
</dbReference>
<evidence type="ECO:0000256" key="3">
    <source>
        <dbReference type="ARBA" id="ARBA00022452"/>
    </source>
</evidence>
<dbReference type="Gene3D" id="2.40.170.20">
    <property type="entry name" value="TonB-dependent receptor, beta-barrel domain"/>
    <property type="match status" value="1"/>
</dbReference>
<keyword evidence="2" id="KW-0813">Transport</keyword>
<sequence>MHQPSLNLTRALLCLSITLFSLTNARAQVTTATLSGVVKTEAGQPLPGATIKVTYEDAGINKGLVAKSDGSFLVPNLRVGGPYTVTVTYTGYATKTATDVFLNLGQNTALDLRLSEAAGKLNEVVISGRSTIFNDQRTGASTNIGATQIRQLPTISRSADDYLRLTPSASPTYNGISFAGRNGQYNNFSLDGAVFNNPFGLDAPTPGGQTNAQPISLDAIDQIQINIAPYDVTQSGFTGAGVNTVTKSGSNKFAGTVYAFFRNDALTGSKVDGQKLTVPTLNQFQAGFSLGGAIKKNKLYYFINFESEQRKDEVSAYVARNNDNAGGITTSRVLESDLVAVSNLLNQRYGYITGPYQHYDLSRSNYKWLAKLDWVINSKHTLSFTYNGLNASQEKPAHPNAINRRGPDAITLQFRNSGYKMINKLHSFGLELKSDFNDTYANKFRAVFTTFRDKRDPFSAPFPVLNITKYNVPYIVAGYEPFSINNRLNQDALQLTDNFNIILPKHTLTIGASYEQFKFGNSFNLTGFGFTVFSGVDINTFLTTAAAGAYDNNVTYARNRAAADKWTWYYLTVGQLSAYLQDEWHAAPNFKVTYGVRFDKALYFPSKASYNSPNVNADGTYAGTNTTGSPTVPNRDNLTLYDPNGNPVSNGAGQEIDNTRMPTGKILVSPRLGFNWDIKGDKTVQLRGGTGLFTGRFPFVWLGNAIGNPFTGYYNVTARNFKWPQIWRSNIGLDYRLPTGTILTGDVAYSKDVNAMMVRDYGLGIPTGVLNSGTADTRSVYTAANKGNTGTYVFTNAKVGYSFNTSFQAQQTFKKGYFLMLGYNYLIAKDASSISAEISGDAFDRNPVLGNANKAIESTSLYGNTHRFTLAGIKKFEYGKGKYATTVSFFSSWTSGNRFSYVYGGDVNNDGSFANDLLYVPTQSEISKMNFATLTDAEGNQQNAAAQGAALEAFIQQDKYLRSHRGQYTGKYAGATPWFSQLDMRILQDFNFHSKERVSTIQISMDVVNLGNLINSKWGVRKYASASGYYQPLTYTGVDGQGKAIYQFDPSQKSTFIASPDLPSRWQIQFGARYIF</sequence>
<name>A0A7K1UAP4_9BACT</name>